<dbReference type="eggNOG" id="KOG0047">
    <property type="taxonomic scope" value="Eukaryota"/>
</dbReference>
<dbReference type="InterPro" id="IPR010582">
    <property type="entry name" value="Catalase_immune_responsive"/>
</dbReference>
<dbReference type="GO" id="GO:0005777">
    <property type="term" value="C:peroxisome"/>
    <property type="evidence" value="ECO:0007669"/>
    <property type="project" value="TreeGrafter"/>
</dbReference>
<evidence type="ECO:0000256" key="11">
    <source>
        <dbReference type="SAM" id="SignalP"/>
    </source>
</evidence>
<dbReference type="STRING" id="747525.W4K1Y7"/>
<comment type="similarity">
    <text evidence="1 9">Belongs to the catalase family.</text>
</comment>
<dbReference type="SMART" id="SM01060">
    <property type="entry name" value="Catalase"/>
    <property type="match status" value="1"/>
</dbReference>
<reference evidence="13 14" key="1">
    <citation type="journal article" date="2012" name="New Phytol.">
        <title>Insight into trade-off between wood decay and parasitism from the genome of a fungal forest pathogen.</title>
        <authorList>
            <person name="Olson A."/>
            <person name="Aerts A."/>
            <person name="Asiegbu F."/>
            <person name="Belbahri L."/>
            <person name="Bouzid O."/>
            <person name="Broberg A."/>
            <person name="Canback B."/>
            <person name="Coutinho P.M."/>
            <person name="Cullen D."/>
            <person name="Dalman K."/>
            <person name="Deflorio G."/>
            <person name="van Diepen L.T."/>
            <person name="Dunand C."/>
            <person name="Duplessis S."/>
            <person name="Durling M."/>
            <person name="Gonthier P."/>
            <person name="Grimwood J."/>
            <person name="Fossdal C.G."/>
            <person name="Hansson D."/>
            <person name="Henrissat B."/>
            <person name="Hietala A."/>
            <person name="Himmelstrand K."/>
            <person name="Hoffmeister D."/>
            <person name="Hogberg N."/>
            <person name="James T.Y."/>
            <person name="Karlsson M."/>
            <person name="Kohler A."/>
            <person name="Kues U."/>
            <person name="Lee Y.H."/>
            <person name="Lin Y.C."/>
            <person name="Lind M."/>
            <person name="Lindquist E."/>
            <person name="Lombard V."/>
            <person name="Lucas S."/>
            <person name="Lunden K."/>
            <person name="Morin E."/>
            <person name="Murat C."/>
            <person name="Park J."/>
            <person name="Raffaello T."/>
            <person name="Rouze P."/>
            <person name="Salamov A."/>
            <person name="Schmutz J."/>
            <person name="Solheim H."/>
            <person name="Stahlberg J."/>
            <person name="Velez H."/>
            <person name="de Vries R.P."/>
            <person name="Wiebenga A."/>
            <person name="Woodward S."/>
            <person name="Yakovlev I."/>
            <person name="Garbelotto M."/>
            <person name="Martin F."/>
            <person name="Grigoriev I.V."/>
            <person name="Stenlid J."/>
        </authorList>
    </citation>
    <scope>NUCLEOTIDE SEQUENCE [LARGE SCALE GENOMIC DNA]</scope>
    <source>
        <strain evidence="13 14">TC 32-1</strain>
    </source>
</reference>
<keyword evidence="4 8" id="KW-0479">Metal-binding</keyword>
<evidence type="ECO:0000256" key="10">
    <source>
        <dbReference type="RuleBase" id="RU004142"/>
    </source>
</evidence>
<dbReference type="OrthoDB" id="6880011at2759"/>
<keyword evidence="6 8" id="KW-0408">Iron</keyword>
<evidence type="ECO:0000256" key="1">
    <source>
        <dbReference type="ARBA" id="ARBA00005329"/>
    </source>
</evidence>
<dbReference type="GO" id="GO:0020037">
    <property type="term" value="F:heme binding"/>
    <property type="evidence" value="ECO:0007669"/>
    <property type="project" value="InterPro"/>
</dbReference>
<evidence type="ECO:0000256" key="9">
    <source>
        <dbReference type="RuleBase" id="RU000498"/>
    </source>
</evidence>
<evidence type="ECO:0000256" key="6">
    <source>
        <dbReference type="ARBA" id="ARBA00023004"/>
    </source>
</evidence>
<dbReference type="HOGENOM" id="CLU_010645_2_0_1"/>
<dbReference type="InterPro" id="IPR024708">
    <property type="entry name" value="Catalase_AS"/>
</dbReference>
<dbReference type="PROSITE" id="PS00437">
    <property type="entry name" value="CATALASE_1"/>
    <property type="match status" value="1"/>
</dbReference>
<dbReference type="EC" id="1.11.1.6" evidence="9"/>
<dbReference type="GO" id="GO:0042744">
    <property type="term" value="P:hydrogen peroxide catabolic process"/>
    <property type="evidence" value="ECO:0007669"/>
    <property type="project" value="UniProtKB-KW"/>
</dbReference>
<comment type="function">
    <text evidence="10">Catalyzes the degradation of hydrogen peroxide (H(2)O(2)) generated by peroxisomal oxidases to water and oxygen, thereby protecting cells from the toxic effects of hydrogen peroxide.</text>
</comment>
<dbReference type="InParanoid" id="W4K1Y7"/>
<dbReference type="InterPro" id="IPR018028">
    <property type="entry name" value="Catalase"/>
</dbReference>
<feature type="signal peptide" evidence="11">
    <location>
        <begin position="1"/>
        <end position="22"/>
    </location>
</feature>
<dbReference type="InterPro" id="IPR011614">
    <property type="entry name" value="Catalase_core"/>
</dbReference>
<dbReference type="Pfam" id="PF00199">
    <property type="entry name" value="Catalase"/>
    <property type="match status" value="1"/>
</dbReference>
<sequence>MHFSISLGTLGCALSFALGVSSEENKRNDQPSFNLYQGSDSQDSVYNDPASNLQYTLSSGNPYPNPFMFDRLGTTGPVLLQGVNLIEELAHFVRERVPERTVHAKGAGAHGYFEVTTDVGAKYSRADLFSEIGKRTSVTGRFSTIAGNLGQPDSVRDLRGLGFKLRTNEGILDWVFLNHPVFWIRDPTKFPHFIRSQKRNPQTHLTDYNNFWDFLSNNNETIYQVMRTMSDLGTPYGFRHMNGHAGNTFRLVKDDNTWNYVKISAYTDQGIKNNTQDEAVRVAGENSDFGISDLFEAIEAGNYPSWTIYFQVMDPKTAEKFKYNIFDLTKEWLVEDVPLQEVGRITFNQNPTNYFAEIEQIGFDPAQMPPGIEPTEDPMLQARLFAYGDAQRYRIGINHKQLPINAPINPVANFLRDGFMSFNNQGSRPNYMSTIDPINLEQRPYNDDNHTIWTGGAVKYVSRPTELDFELPRIFWNQLSETDQEHLISNVVGHLGRATNERIKRKQCEIFAHVNATLGQRIASGVNVTLS</sequence>
<evidence type="ECO:0000256" key="7">
    <source>
        <dbReference type="ARBA" id="ARBA00023324"/>
    </source>
</evidence>
<keyword evidence="7 9" id="KW-0376">Hydrogen peroxide</keyword>
<dbReference type="GO" id="GO:0042542">
    <property type="term" value="P:response to hydrogen peroxide"/>
    <property type="evidence" value="ECO:0007669"/>
    <property type="project" value="TreeGrafter"/>
</dbReference>
<dbReference type="PIRSF" id="PIRSF038928">
    <property type="entry name" value="Catalase_clade1-3"/>
    <property type="match status" value="1"/>
</dbReference>
<dbReference type="InterPro" id="IPR002226">
    <property type="entry name" value="Catalase_haem_BS"/>
</dbReference>
<dbReference type="PRINTS" id="PR00067">
    <property type="entry name" value="CATALASE"/>
</dbReference>
<dbReference type="GeneID" id="20678688"/>
<name>W4K1Y7_HETIT</name>
<dbReference type="AlphaFoldDB" id="W4K1Y7"/>
<comment type="cofactor">
    <cofactor evidence="8">
        <name>heme</name>
        <dbReference type="ChEBI" id="CHEBI:30413"/>
    </cofactor>
</comment>
<keyword evidence="11" id="KW-0732">Signal</keyword>
<dbReference type="GO" id="GO:0005739">
    <property type="term" value="C:mitochondrion"/>
    <property type="evidence" value="ECO:0007669"/>
    <property type="project" value="TreeGrafter"/>
</dbReference>
<keyword evidence="14" id="KW-1185">Reference proteome</keyword>
<evidence type="ECO:0000256" key="5">
    <source>
        <dbReference type="ARBA" id="ARBA00023002"/>
    </source>
</evidence>
<evidence type="ECO:0000259" key="12">
    <source>
        <dbReference type="SMART" id="SM01060"/>
    </source>
</evidence>
<keyword evidence="3 8" id="KW-0349">Heme</keyword>
<protein>
    <recommendedName>
        <fullName evidence="9">Catalase</fullName>
        <ecNumber evidence="9">1.11.1.6</ecNumber>
    </recommendedName>
</protein>
<evidence type="ECO:0000256" key="2">
    <source>
        <dbReference type="ARBA" id="ARBA00022559"/>
    </source>
</evidence>
<dbReference type="Gene3D" id="2.40.180.10">
    <property type="entry name" value="Catalase core domain"/>
    <property type="match status" value="1"/>
</dbReference>
<organism evidence="13 14">
    <name type="scientific">Heterobasidion irregulare (strain TC 32-1)</name>
    <dbReference type="NCBI Taxonomy" id="747525"/>
    <lineage>
        <taxon>Eukaryota</taxon>
        <taxon>Fungi</taxon>
        <taxon>Dikarya</taxon>
        <taxon>Basidiomycota</taxon>
        <taxon>Agaricomycotina</taxon>
        <taxon>Agaricomycetes</taxon>
        <taxon>Russulales</taxon>
        <taxon>Bondarzewiaceae</taxon>
        <taxon>Heterobasidion</taxon>
        <taxon>Heterobasidion annosum species complex</taxon>
    </lineage>
</organism>
<evidence type="ECO:0000313" key="14">
    <source>
        <dbReference type="Proteomes" id="UP000030671"/>
    </source>
</evidence>
<dbReference type="PANTHER" id="PTHR11465:SF9">
    <property type="entry name" value="CATALASE"/>
    <property type="match status" value="1"/>
</dbReference>
<comment type="catalytic activity">
    <reaction evidence="9">
        <text>2 H2O2 = O2 + 2 H2O</text>
        <dbReference type="Rhea" id="RHEA:20309"/>
        <dbReference type="ChEBI" id="CHEBI:15377"/>
        <dbReference type="ChEBI" id="CHEBI:15379"/>
        <dbReference type="ChEBI" id="CHEBI:16240"/>
        <dbReference type="EC" id="1.11.1.6"/>
    </reaction>
</comment>
<keyword evidence="2 9" id="KW-0575">Peroxidase</keyword>
<feature type="chain" id="PRO_5004844259" description="Catalase" evidence="11">
    <location>
        <begin position="23"/>
        <end position="531"/>
    </location>
</feature>
<evidence type="ECO:0000256" key="8">
    <source>
        <dbReference type="PIRSR" id="PIRSR038928-2"/>
    </source>
</evidence>
<accession>W4K1Y7</accession>
<keyword evidence="5 9" id="KW-0560">Oxidoreductase</keyword>
<evidence type="ECO:0000256" key="3">
    <source>
        <dbReference type="ARBA" id="ARBA00022617"/>
    </source>
</evidence>
<dbReference type="PROSITE" id="PS51402">
    <property type="entry name" value="CATALASE_3"/>
    <property type="match status" value="1"/>
</dbReference>
<evidence type="ECO:0000313" key="13">
    <source>
        <dbReference type="EMBL" id="ETW79350.1"/>
    </source>
</evidence>
<feature type="domain" description="Catalase core" evidence="12">
    <location>
        <begin position="56"/>
        <end position="439"/>
    </location>
</feature>
<proteinExistence type="inferred from homology"/>
<dbReference type="InterPro" id="IPR020835">
    <property type="entry name" value="Catalase_sf"/>
</dbReference>
<dbReference type="GO" id="GO:0046872">
    <property type="term" value="F:metal ion binding"/>
    <property type="evidence" value="ECO:0007669"/>
    <property type="project" value="UniProtKB-KW"/>
</dbReference>
<dbReference type="EMBL" id="KI925461">
    <property type="protein sequence ID" value="ETW79350.1"/>
    <property type="molecule type" value="Genomic_DNA"/>
</dbReference>
<dbReference type="InterPro" id="IPR024711">
    <property type="entry name" value="Catalase_clade1/3"/>
</dbReference>
<dbReference type="PROSITE" id="PS00438">
    <property type="entry name" value="CATALASE_2"/>
    <property type="match status" value="1"/>
</dbReference>
<dbReference type="PANTHER" id="PTHR11465">
    <property type="entry name" value="CATALASE"/>
    <property type="match status" value="1"/>
</dbReference>
<dbReference type="RefSeq" id="XP_009548825.1">
    <property type="nucleotide sequence ID" value="XM_009550530.1"/>
</dbReference>
<evidence type="ECO:0000256" key="4">
    <source>
        <dbReference type="ARBA" id="ARBA00022723"/>
    </source>
</evidence>
<dbReference type="GO" id="GO:0004096">
    <property type="term" value="F:catalase activity"/>
    <property type="evidence" value="ECO:0007669"/>
    <property type="project" value="UniProtKB-EC"/>
</dbReference>
<dbReference type="SUPFAM" id="SSF56634">
    <property type="entry name" value="Heme-dependent catalase-like"/>
    <property type="match status" value="1"/>
</dbReference>
<dbReference type="Pfam" id="PF06628">
    <property type="entry name" value="Catalase-rel"/>
    <property type="match status" value="1"/>
</dbReference>
<gene>
    <name evidence="13" type="ORF">HETIRDRAFT_64639</name>
</gene>
<dbReference type="KEGG" id="hir:HETIRDRAFT_64639"/>
<feature type="binding site" description="axial binding residue" evidence="8">
    <location>
        <position position="387"/>
    </location>
    <ligand>
        <name>heme</name>
        <dbReference type="ChEBI" id="CHEBI:30413"/>
    </ligand>
    <ligandPart>
        <name>Fe</name>
        <dbReference type="ChEBI" id="CHEBI:18248"/>
    </ligandPart>
</feature>
<dbReference type="Proteomes" id="UP000030671">
    <property type="component" value="Unassembled WGS sequence"/>
</dbReference>